<evidence type="ECO:0000256" key="7">
    <source>
        <dbReference type="ARBA" id="ARBA00023049"/>
    </source>
</evidence>
<dbReference type="InterPro" id="IPR013856">
    <property type="entry name" value="Peptidase_M4_domain"/>
</dbReference>
<dbReference type="RefSeq" id="WP_344940877.1">
    <property type="nucleotide sequence ID" value="NZ_BAABDC010000001.1"/>
</dbReference>
<evidence type="ECO:0000256" key="2">
    <source>
        <dbReference type="ARBA" id="ARBA00022670"/>
    </source>
</evidence>
<dbReference type="EC" id="3.4.24.-" evidence="8"/>
<sequence>MKKSFVTTTVATAAIAATALATIATSGAQAATQSASGAGSDRAGAAIAAARAHGAAFGFDQDQSLTTRSVATDQDGTTHVRLDRTFKGLPVVGGDLVVHTDKAGAWKGVNAASTSVRVASTTPTVAPAAAASTAARSVDFTVSTSRPTLAVYAMDGPARLVWKTQVDGVGAHGEPAGTAVFVDARSGAVVDHWATEINDAGTGNSLYLGTVTLQTTPSGGQWQLVDGTRGGARTEDGNNGSTSSTTGTLFTDADNAWGTGSNSNRQTAAVDADFGVGATWDFYKNTFGRNGIKNDGKGARSLVHVGTNWVNASWSDTCFCMRYGDGDGVSYGPLVSLDVAGHEMTHGVTSATAGLAYRRESGGLNESTSDVMGTMVEFTAATAGDPGDYLIGERFALGNAKPLRYMDQPSKDGASANCWSKSVGTLDVHYSSGVGNHLFYLLSEGSGAKTLNGVSYNSPTCNGSTVTGIGRDAAARIWYRALTTYWTSSTSYAGARAGMLSAATDLYGAGSAQYAATATAWSAVGVN</sequence>
<dbReference type="CDD" id="cd09597">
    <property type="entry name" value="M4_TLP"/>
    <property type="match status" value="1"/>
</dbReference>
<comment type="function">
    <text evidence="8">Extracellular zinc metalloprotease.</text>
</comment>
<evidence type="ECO:0000313" key="14">
    <source>
        <dbReference type="Proteomes" id="UP001501468"/>
    </source>
</evidence>
<feature type="signal peptide" evidence="8">
    <location>
        <begin position="1"/>
        <end position="30"/>
    </location>
</feature>
<comment type="cofactor">
    <cofactor evidence="8">
        <name>Zn(2+)</name>
        <dbReference type="ChEBI" id="CHEBI:29105"/>
    </cofactor>
</comment>
<dbReference type="Gene3D" id="3.10.450.490">
    <property type="match status" value="1"/>
</dbReference>
<dbReference type="InterPro" id="IPR011096">
    <property type="entry name" value="FTP_domain"/>
</dbReference>
<keyword evidence="3" id="KW-0479">Metal-binding</keyword>
<dbReference type="SUPFAM" id="SSF55486">
    <property type="entry name" value="Metalloproteases ('zincins'), catalytic domain"/>
    <property type="match status" value="1"/>
</dbReference>
<feature type="domain" description="Peptidase M4 C-terminal" evidence="11">
    <location>
        <begin position="353"/>
        <end position="526"/>
    </location>
</feature>
<dbReference type="Pfam" id="PF02868">
    <property type="entry name" value="Peptidase_M4_C"/>
    <property type="match status" value="1"/>
</dbReference>
<evidence type="ECO:0000256" key="8">
    <source>
        <dbReference type="RuleBase" id="RU366073"/>
    </source>
</evidence>
<dbReference type="Gene3D" id="3.10.170.10">
    <property type="match status" value="1"/>
</dbReference>
<keyword evidence="14" id="KW-1185">Reference proteome</keyword>
<evidence type="ECO:0000259" key="12">
    <source>
        <dbReference type="Pfam" id="PF07504"/>
    </source>
</evidence>
<keyword evidence="8" id="KW-0964">Secreted</keyword>
<dbReference type="InterPro" id="IPR023612">
    <property type="entry name" value="Peptidase_M4"/>
</dbReference>
<keyword evidence="6 8" id="KW-0862">Zinc</keyword>
<evidence type="ECO:0000259" key="11">
    <source>
        <dbReference type="Pfam" id="PF02868"/>
    </source>
</evidence>
<evidence type="ECO:0000313" key="13">
    <source>
        <dbReference type="EMBL" id="GAA3691560.1"/>
    </source>
</evidence>
<feature type="compositionally biased region" description="Low complexity" evidence="9">
    <location>
        <begin position="237"/>
        <end position="248"/>
    </location>
</feature>
<dbReference type="InterPro" id="IPR001570">
    <property type="entry name" value="Peptidase_M4_C_domain"/>
</dbReference>
<reference evidence="14" key="1">
    <citation type="journal article" date="2019" name="Int. J. Syst. Evol. Microbiol.">
        <title>The Global Catalogue of Microorganisms (GCM) 10K type strain sequencing project: providing services to taxonomists for standard genome sequencing and annotation.</title>
        <authorList>
            <consortium name="The Broad Institute Genomics Platform"/>
            <consortium name="The Broad Institute Genome Sequencing Center for Infectious Disease"/>
            <person name="Wu L."/>
            <person name="Ma J."/>
        </authorList>
    </citation>
    <scope>NUCLEOTIDE SEQUENCE [LARGE SCALE GENOMIC DNA]</scope>
    <source>
        <strain evidence="14">JCM 17125</strain>
    </source>
</reference>
<dbReference type="Pfam" id="PF01447">
    <property type="entry name" value="Peptidase_M4"/>
    <property type="match status" value="1"/>
</dbReference>
<keyword evidence="4 8" id="KW-0732">Signal</keyword>
<keyword evidence="7 8" id="KW-0482">Metalloprotease</keyword>
<comment type="caution">
    <text evidence="13">The sequence shown here is derived from an EMBL/GenBank/DDBJ whole genome shotgun (WGS) entry which is preliminary data.</text>
</comment>
<protein>
    <recommendedName>
        <fullName evidence="8">Neutral metalloproteinase</fullName>
        <ecNumber evidence="8">3.4.24.-</ecNumber>
    </recommendedName>
</protein>
<feature type="domain" description="Peptidase M4" evidence="10">
    <location>
        <begin position="201"/>
        <end position="350"/>
    </location>
</feature>
<evidence type="ECO:0000256" key="5">
    <source>
        <dbReference type="ARBA" id="ARBA00022801"/>
    </source>
</evidence>
<accession>A0ABP7CP51</accession>
<evidence type="ECO:0000256" key="1">
    <source>
        <dbReference type="ARBA" id="ARBA00009388"/>
    </source>
</evidence>
<dbReference type="PANTHER" id="PTHR33794:SF1">
    <property type="entry name" value="BACILLOLYSIN"/>
    <property type="match status" value="1"/>
</dbReference>
<dbReference type="InterPro" id="IPR027268">
    <property type="entry name" value="Peptidase_M4/M1_CTD_sf"/>
</dbReference>
<feature type="region of interest" description="Disordered" evidence="9">
    <location>
        <begin position="230"/>
        <end position="250"/>
    </location>
</feature>
<comment type="similarity">
    <text evidence="1 8">Belongs to the peptidase M4 family.</text>
</comment>
<dbReference type="PRINTS" id="PR00730">
    <property type="entry name" value="THERMOLYSIN"/>
</dbReference>
<feature type="domain" description="FTP" evidence="12">
    <location>
        <begin position="64"/>
        <end position="111"/>
    </location>
</feature>
<evidence type="ECO:0000256" key="9">
    <source>
        <dbReference type="SAM" id="MobiDB-lite"/>
    </source>
</evidence>
<comment type="subcellular location">
    <subcellularLocation>
        <location evidence="8">Secreted</location>
    </subcellularLocation>
</comment>
<proteinExistence type="inferred from homology"/>
<keyword evidence="5 8" id="KW-0378">Hydrolase</keyword>
<dbReference type="InterPro" id="IPR050728">
    <property type="entry name" value="Zinc_Metalloprotease_M4"/>
</dbReference>
<evidence type="ECO:0000256" key="3">
    <source>
        <dbReference type="ARBA" id="ARBA00022723"/>
    </source>
</evidence>
<dbReference type="Proteomes" id="UP001501468">
    <property type="component" value="Unassembled WGS sequence"/>
</dbReference>
<gene>
    <name evidence="13" type="ORF">GCM10022399_04400</name>
</gene>
<feature type="chain" id="PRO_5045002766" description="Neutral metalloproteinase" evidence="8">
    <location>
        <begin position="31"/>
        <end position="527"/>
    </location>
</feature>
<evidence type="ECO:0000256" key="6">
    <source>
        <dbReference type="ARBA" id="ARBA00022833"/>
    </source>
</evidence>
<dbReference type="Gene3D" id="1.10.390.10">
    <property type="entry name" value="Neutral Protease Domain 2"/>
    <property type="match status" value="1"/>
</dbReference>
<dbReference type="PANTHER" id="PTHR33794">
    <property type="entry name" value="BACILLOLYSIN"/>
    <property type="match status" value="1"/>
</dbReference>
<evidence type="ECO:0000259" key="10">
    <source>
        <dbReference type="Pfam" id="PF01447"/>
    </source>
</evidence>
<evidence type="ECO:0000256" key="4">
    <source>
        <dbReference type="ARBA" id="ARBA00022729"/>
    </source>
</evidence>
<dbReference type="Pfam" id="PF07504">
    <property type="entry name" value="FTP"/>
    <property type="match status" value="1"/>
</dbReference>
<organism evidence="13 14">
    <name type="scientific">Terrabacter ginsenosidimutans</name>
    <dbReference type="NCBI Taxonomy" id="490575"/>
    <lineage>
        <taxon>Bacteria</taxon>
        <taxon>Bacillati</taxon>
        <taxon>Actinomycetota</taxon>
        <taxon>Actinomycetes</taxon>
        <taxon>Micrococcales</taxon>
        <taxon>Intrasporangiaceae</taxon>
        <taxon>Terrabacter</taxon>
    </lineage>
</organism>
<dbReference type="EMBL" id="BAABDC010000001">
    <property type="protein sequence ID" value="GAA3691560.1"/>
    <property type="molecule type" value="Genomic_DNA"/>
</dbReference>
<name>A0ABP7CP51_9MICO</name>
<keyword evidence="2 8" id="KW-0645">Protease</keyword>